<sequence>MNKAVKAVAIVGACMIAVGILLAGVGYITGGSQSIHIGRDGIQLSDRKGTISNGKMERFTDDLEAFHNIDADLGQYDVDLIPSDHYGLEYTYTGKKEDITYQVENDTLIIKEKDRVSVNIDVLDFSFSNADGYVMKIYYPKETKFEEVTIHCSAADLTYEKLAAEKLNLDLDFGRLDLHEVTADTISVEMNSGDCSLEQISGDKLHVANSFGKVTLKKGSFKTVEIDANSGDVVIQDTDAESADLNLDFGKLSAKNFKTKGLKSESNSGDVNLQGAFSGQTEVTCSMGKVSVDTDIPKDQYSYELNTDMGSVFLDGDKVSGVTSGTGGKTDHVIKIKANMGDIHLNFK</sequence>
<comment type="caution">
    <text evidence="3">The sequence shown here is derived from an EMBL/GenBank/DDBJ whole genome shotgun (WGS) entry which is preliminary data.</text>
</comment>
<keyword evidence="1" id="KW-0472">Membrane</keyword>
<feature type="transmembrane region" description="Helical" evidence="1">
    <location>
        <begin position="7"/>
        <end position="28"/>
    </location>
</feature>
<evidence type="ECO:0000313" key="4">
    <source>
        <dbReference type="Proteomes" id="UP000675664"/>
    </source>
</evidence>
<dbReference type="RefSeq" id="WP_227019248.1">
    <property type="nucleotide sequence ID" value="NZ_JAGSND010000010.1"/>
</dbReference>
<dbReference type="EMBL" id="JAGSND010000010">
    <property type="protein sequence ID" value="MBR0599116.1"/>
    <property type="molecule type" value="Genomic_DNA"/>
</dbReference>
<dbReference type="Proteomes" id="UP000675664">
    <property type="component" value="Unassembled WGS sequence"/>
</dbReference>
<dbReference type="InterPro" id="IPR025164">
    <property type="entry name" value="Toastrack_DUF4097"/>
</dbReference>
<organism evidence="3 4">
    <name type="scientific">Sinanaerobacter chloroacetimidivorans</name>
    <dbReference type="NCBI Taxonomy" id="2818044"/>
    <lineage>
        <taxon>Bacteria</taxon>
        <taxon>Bacillati</taxon>
        <taxon>Bacillota</taxon>
        <taxon>Clostridia</taxon>
        <taxon>Peptostreptococcales</taxon>
        <taxon>Anaerovoracaceae</taxon>
        <taxon>Sinanaerobacter</taxon>
    </lineage>
</organism>
<dbReference type="Pfam" id="PF13349">
    <property type="entry name" value="DUF4097"/>
    <property type="match status" value="1"/>
</dbReference>
<name>A0A8J7W4Y1_9FIRM</name>
<keyword evidence="1" id="KW-1133">Transmembrane helix</keyword>
<evidence type="ECO:0000256" key="1">
    <source>
        <dbReference type="SAM" id="Phobius"/>
    </source>
</evidence>
<gene>
    <name evidence="3" type="ORF">KCX82_14595</name>
</gene>
<reference evidence="3" key="1">
    <citation type="submission" date="2021-04" db="EMBL/GenBank/DDBJ databases">
        <title>Sinoanaerobacter chloroacetimidivorans sp. nov., an obligate anaerobic bacterium isolated from anaerobic sludge.</title>
        <authorList>
            <person name="Bao Y."/>
        </authorList>
    </citation>
    <scope>NUCLEOTIDE SEQUENCE</scope>
    <source>
        <strain evidence="3">BAD-6</strain>
    </source>
</reference>
<protein>
    <submittedName>
        <fullName evidence="3">DUF4097 family beta strand repeat protein</fullName>
    </submittedName>
</protein>
<keyword evidence="1" id="KW-0812">Transmembrane</keyword>
<reference evidence="3" key="2">
    <citation type="submission" date="2021-04" db="EMBL/GenBank/DDBJ databases">
        <authorList>
            <person name="Liu J."/>
        </authorList>
    </citation>
    <scope>NUCLEOTIDE SEQUENCE</scope>
    <source>
        <strain evidence="3">BAD-6</strain>
    </source>
</reference>
<feature type="domain" description="DUF4097" evidence="2">
    <location>
        <begin position="68"/>
        <end position="345"/>
    </location>
</feature>
<evidence type="ECO:0000259" key="2">
    <source>
        <dbReference type="Pfam" id="PF13349"/>
    </source>
</evidence>
<dbReference type="AlphaFoldDB" id="A0A8J7W4Y1"/>
<evidence type="ECO:0000313" key="3">
    <source>
        <dbReference type="EMBL" id="MBR0599116.1"/>
    </source>
</evidence>
<proteinExistence type="predicted"/>
<keyword evidence="4" id="KW-1185">Reference proteome</keyword>
<accession>A0A8J7W4Y1</accession>